<dbReference type="EMBL" id="JYIV01000019">
    <property type="protein sequence ID" value="KJL24802.1"/>
    <property type="molecule type" value="Genomic_DNA"/>
</dbReference>
<comment type="caution">
    <text evidence="2">The sequence shown here is derived from an EMBL/GenBank/DDBJ whole genome shotgun (WGS) entry which is preliminary data.</text>
</comment>
<gene>
    <name evidence="2" type="ORF">RN51_00952</name>
</gene>
<reference evidence="2 3" key="1">
    <citation type="submission" date="2015-02" db="EMBL/GenBank/DDBJ databases">
        <title>Draft genome sequences of ten Microbacterium spp. with emphasis on heavy metal contaminated environments.</title>
        <authorList>
            <person name="Corretto E."/>
        </authorList>
    </citation>
    <scope>NUCLEOTIDE SEQUENCE [LARGE SCALE GENOMIC DNA]</scope>
    <source>
        <strain evidence="2 3">BEL163</strain>
    </source>
</reference>
<evidence type="ECO:0000313" key="2">
    <source>
        <dbReference type="EMBL" id="KJL24802.1"/>
    </source>
</evidence>
<protein>
    <submittedName>
        <fullName evidence="2">Uncharacterized protein</fullName>
    </submittedName>
</protein>
<accession>A0A0F0KV77</accession>
<keyword evidence="1" id="KW-1133">Transmembrane helix</keyword>
<evidence type="ECO:0000313" key="3">
    <source>
        <dbReference type="Proteomes" id="UP000033725"/>
    </source>
</evidence>
<dbReference type="Proteomes" id="UP000033725">
    <property type="component" value="Unassembled WGS sequence"/>
</dbReference>
<sequence>MSSRTRPAGSVLSTVLWGVQLAVAGVLSAVVYFMRISVPRCDQLCDFELLDATGNVFAGFAVLLFIAVGALRMLLPGPSRWWMPAGGIALTIVGAAIAVHVSKIALLSGPVLP</sequence>
<feature type="transmembrane region" description="Helical" evidence="1">
    <location>
        <begin position="54"/>
        <end position="75"/>
    </location>
</feature>
<keyword evidence="1" id="KW-0812">Transmembrane</keyword>
<dbReference type="RefSeq" id="WP_156149089.1">
    <property type="nucleotide sequence ID" value="NZ_JYIV01000019.1"/>
</dbReference>
<dbReference type="AlphaFoldDB" id="A0A0F0KV77"/>
<dbReference type="PATRIC" id="fig|82380.10.peg.955"/>
<proteinExistence type="predicted"/>
<name>A0A0F0KV77_9MICO</name>
<feature type="transmembrane region" description="Helical" evidence="1">
    <location>
        <begin position="12"/>
        <end position="34"/>
    </location>
</feature>
<organism evidence="2 3">
    <name type="scientific">Microbacterium oxydans</name>
    <dbReference type="NCBI Taxonomy" id="82380"/>
    <lineage>
        <taxon>Bacteria</taxon>
        <taxon>Bacillati</taxon>
        <taxon>Actinomycetota</taxon>
        <taxon>Actinomycetes</taxon>
        <taxon>Micrococcales</taxon>
        <taxon>Microbacteriaceae</taxon>
        <taxon>Microbacterium</taxon>
    </lineage>
</organism>
<evidence type="ECO:0000256" key="1">
    <source>
        <dbReference type="SAM" id="Phobius"/>
    </source>
</evidence>
<keyword evidence="1" id="KW-0472">Membrane</keyword>
<feature type="transmembrane region" description="Helical" evidence="1">
    <location>
        <begin position="87"/>
        <end position="107"/>
    </location>
</feature>
<dbReference type="OrthoDB" id="9862465at2"/>